<organism evidence="9 10">
    <name type="scientific">Symbiodinium pilosum</name>
    <name type="common">Dinoflagellate</name>
    <dbReference type="NCBI Taxonomy" id="2952"/>
    <lineage>
        <taxon>Eukaryota</taxon>
        <taxon>Sar</taxon>
        <taxon>Alveolata</taxon>
        <taxon>Dinophyceae</taxon>
        <taxon>Suessiales</taxon>
        <taxon>Symbiodiniaceae</taxon>
        <taxon>Symbiodinium</taxon>
    </lineage>
</organism>
<evidence type="ECO:0000256" key="1">
    <source>
        <dbReference type="ARBA" id="ARBA00004141"/>
    </source>
</evidence>
<evidence type="ECO:0000256" key="6">
    <source>
        <dbReference type="SAM" id="MobiDB-lite"/>
    </source>
</evidence>
<keyword evidence="5 7" id="KW-0472">Membrane</keyword>
<evidence type="ECO:0000259" key="8">
    <source>
        <dbReference type="PROSITE" id="PS50222"/>
    </source>
</evidence>
<dbReference type="Gene3D" id="1.10.238.10">
    <property type="entry name" value="EF-hand"/>
    <property type="match status" value="1"/>
</dbReference>
<comment type="subcellular location">
    <subcellularLocation>
        <location evidence="1">Membrane</location>
        <topology evidence="1">Multi-pass membrane protein</topology>
    </subcellularLocation>
</comment>
<evidence type="ECO:0000313" key="9">
    <source>
        <dbReference type="EMBL" id="CAE7566798.1"/>
    </source>
</evidence>
<evidence type="ECO:0000256" key="4">
    <source>
        <dbReference type="ARBA" id="ARBA00022989"/>
    </source>
</evidence>
<dbReference type="SMART" id="SM00054">
    <property type="entry name" value="EFh"/>
    <property type="match status" value="2"/>
</dbReference>
<feature type="transmembrane region" description="Helical" evidence="7">
    <location>
        <begin position="1019"/>
        <end position="1039"/>
    </location>
</feature>
<protein>
    <recommendedName>
        <fullName evidence="8">EF-hand domain-containing protein</fullName>
    </recommendedName>
</protein>
<dbReference type="GO" id="GO:0005509">
    <property type="term" value="F:calcium ion binding"/>
    <property type="evidence" value="ECO:0007669"/>
    <property type="project" value="InterPro"/>
</dbReference>
<evidence type="ECO:0000256" key="3">
    <source>
        <dbReference type="ARBA" id="ARBA00022837"/>
    </source>
</evidence>
<keyword evidence="3" id="KW-0106">Calcium</keyword>
<proteinExistence type="predicted"/>
<feature type="compositionally biased region" description="Polar residues" evidence="6">
    <location>
        <begin position="359"/>
        <end position="371"/>
    </location>
</feature>
<keyword evidence="2 7" id="KW-0812">Transmembrane</keyword>
<dbReference type="Pfam" id="PF13499">
    <property type="entry name" value="EF-hand_7"/>
    <property type="match status" value="1"/>
</dbReference>
<evidence type="ECO:0000313" key="10">
    <source>
        <dbReference type="Proteomes" id="UP000649617"/>
    </source>
</evidence>
<dbReference type="InterPro" id="IPR011992">
    <property type="entry name" value="EF-hand-dom_pair"/>
</dbReference>
<reference evidence="9" key="1">
    <citation type="submission" date="2021-02" db="EMBL/GenBank/DDBJ databases">
        <authorList>
            <person name="Dougan E. K."/>
            <person name="Rhodes N."/>
            <person name="Thang M."/>
            <person name="Chan C."/>
        </authorList>
    </citation>
    <scope>NUCLEOTIDE SEQUENCE</scope>
</reference>
<feature type="domain" description="EF-hand" evidence="8">
    <location>
        <begin position="206"/>
        <end position="241"/>
    </location>
</feature>
<dbReference type="InterPro" id="IPR018247">
    <property type="entry name" value="EF_Hand_1_Ca_BS"/>
</dbReference>
<dbReference type="OrthoDB" id="448312at2759"/>
<dbReference type="Proteomes" id="UP000649617">
    <property type="component" value="Unassembled WGS sequence"/>
</dbReference>
<dbReference type="AlphaFoldDB" id="A0A812U943"/>
<dbReference type="PROSITE" id="PS50222">
    <property type="entry name" value="EF_HAND_2"/>
    <property type="match status" value="2"/>
</dbReference>
<feature type="transmembrane region" description="Helical" evidence="7">
    <location>
        <begin position="59"/>
        <end position="84"/>
    </location>
</feature>
<dbReference type="SUPFAM" id="SSF47473">
    <property type="entry name" value="EF-hand"/>
    <property type="match status" value="1"/>
</dbReference>
<dbReference type="Gene3D" id="1.10.287.70">
    <property type="match status" value="1"/>
</dbReference>
<dbReference type="Pfam" id="PF00520">
    <property type="entry name" value="Ion_trans"/>
    <property type="match status" value="1"/>
</dbReference>
<dbReference type="GO" id="GO:0016020">
    <property type="term" value="C:membrane"/>
    <property type="evidence" value="ECO:0007669"/>
    <property type="project" value="UniProtKB-SubCell"/>
</dbReference>
<feature type="transmembrane region" description="Helical" evidence="7">
    <location>
        <begin position="6"/>
        <end position="26"/>
    </location>
</feature>
<dbReference type="EMBL" id="CAJNIZ010036668">
    <property type="protein sequence ID" value="CAE7566798.1"/>
    <property type="molecule type" value="Genomic_DNA"/>
</dbReference>
<dbReference type="InterPro" id="IPR002048">
    <property type="entry name" value="EF_hand_dom"/>
</dbReference>
<feature type="region of interest" description="Disordered" evidence="6">
    <location>
        <begin position="434"/>
        <end position="458"/>
    </location>
</feature>
<keyword evidence="4 7" id="KW-1133">Transmembrane helix</keyword>
<comment type="caution">
    <text evidence="9">The sequence shown here is derived from an EMBL/GenBank/DDBJ whole genome shotgun (WGS) entry which is preliminary data.</text>
</comment>
<dbReference type="PROSITE" id="PS00018">
    <property type="entry name" value="EF_HAND_1"/>
    <property type="match status" value="2"/>
</dbReference>
<feature type="domain" description="EF-hand" evidence="8">
    <location>
        <begin position="250"/>
        <end position="285"/>
    </location>
</feature>
<name>A0A812U943_SYMPI</name>
<evidence type="ECO:0000256" key="7">
    <source>
        <dbReference type="SAM" id="Phobius"/>
    </source>
</evidence>
<keyword evidence="10" id="KW-1185">Reference proteome</keyword>
<accession>A0A812U943</accession>
<evidence type="ECO:0000256" key="5">
    <source>
        <dbReference type="ARBA" id="ARBA00023136"/>
    </source>
</evidence>
<sequence length="1091" mass="122651">MDWWIDFAIILAACIEVLFILMGTAVEEVRIFKLLRIARVMRLIRFIRRSPSLRELRKLMLMFASVIRTLAWSFLFCFIATTLWSMIAVELLHPIIQELAEEGTWSDCKDCRDAFATVLESNLTFLKTMLAGDSWGLVAMPVIRREPYTAIVFIGALVTVMYGILQLGRDRQIWNLIVAVIVDAAVEQREKDIGTLAADLDFELAADLKRLGQMFKKVDADGDGELSLQELIQGAEKVPEFQNRLRVMDIDAVDLEQLFRMLDEDHGGSISPEEFKFALSRWMRESKTANHFVKYMVRNLSVSQSQLQKQVRGISKTLNRMACNLNDSAPMQRATSDGSQCSQGSASSESSLEQRIRCSPTSQESLRQKLQAQPAKPVQPESRTAAEVRHQLSGSIGSDLALGRDQYKDDQDIEGLILRLRQCVEDTEHRLLRRWQPGTSSPSPPPCSANLQAKPKSARSAEASFTRRLYDLPPEANQIEDAAVRGCLALLSQGRIKWNPSDWTDHWKCKKALLITSLAITKRKLGGKLRGGPRPFHLEGVWHPELKGGRYANWGFTEATCLPWLEAIETHCPLVCGDCWELGKRLRQECRFQLQVLGEPQTAAIWCNETLNDFVYNRCEPACLVNETQCASAEAEECMRVCGNYNTCTCRKFKGSQNPAACDGFTFSDGQVNRRDDLFYDCAMVPRECMHTDGVPCNTYRYCTPNLCLIDDVNCEPRHQCEAPGRCDSEKGLCFYDNQENGYPCDDGIFYTLNDSCQDGFCEGIADFCLGYNVSCEPLSSCLTGGECHPSTGRCTYDKLPDETPCDDGRQFTVQDMCQNGLCVGRPQDLCEQFGVVCEAPNWCYDPGRCDPKTGQCSEATLAPGYRPCNDQDPTTSNDSCIEGVCMGMLADGYQYQTIGAGECVDRENRRMARYAGDVKDQMECERICTGDPQCAGYAYNFPLCSIYGTVRTKTPMELPWWSFQAGTDPLGVIIEDSQVMTDVQRRSICRRKGVVPDRITSPSDIEVSADEFFSPVRIGIFFLVILGCFFALPLTDYISRLLKCRKDPLEELASQAFGKRKISCPWLANLSVKREYAFVMTTKKPLCPYS</sequence>
<feature type="compositionally biased region" description="Low complexity" evidence="6">
    <location>
        <begin position="336"/>
        <end position="351"/>
    </location>
</feature>
<evidence type="ECO:0000256" key="2">
    <source>
        <dbReference type="ARBA" id="ARBA00022692"/>
    </source>
</evidence>
<dbReference type="InterPro" id="IPR005821">
    <property type="entry name" value="Ion_trans_dom"/>
</dbReference>
<gene>
    <name evidence="9" type="ORF">SPIL2461_LOCUS15223</name>
</gene>
<feature type="region of interest" description="Disordered" evidence="6">
    <location>
        <begin position="329"/>
        <end position="388"/>
    </location>
</feature>
<dbReference type="SUPFAM" id="SSF81324">
    <property type="entry name" value="Voltage-gated potassium channels"/>
    <property type="match status" value="1"/>
</dbReference>
<dbReference type="GO" id="GO:0005216">
    <property type="term" value="F:monoatomic ion channel activity"/>
    <property type="evidence" value="ECO:0007669"/>
    <property type="project" value="InterPro"/>
</dbReference>